<dbReference type="EMBL" id="CM000643">
    <property type="protein sequence ID" value="EED91321.1"/>
    <property type="molecule type" value="Genomic_DNA"/>
</dbReference>
<dbReference type="PaxDb" id="35128-Thaps6483"/>
<dbReference type="InParanoid" id="B8C4G0"/>
<feature type="coiled-coil region" evidence="1">
    <location>
        <begin position="784"/>
        <end position="829"/>
    </location>
</feature>
<evidence type="ECO:0000256" key="2">
    <source>
        <dbReference type="SAM" id="Phobius"/>
    </source>
</evidence>
<accession>B8C4G0</accession>
<feature type="transmembrane region" description="Helical" evidence="2">
    <location>
        <begin position="446"/>
        <end position="469"/>
    </location>
</feature>
<dbReference type="RefSeq" id="XP_002291214.1">
    <property type="nucleotide sequence ID" value="XM_002291178.1"/>
</dbReference>
<dbReference type="PANTHER" id="PTHR37563">
    <property type="entry name" value="PHYTANOYL-COA DIOXYGENASE FAMILY PROTEIN (AFU_ORTHOLOGUE AFUA_2G03330)"/>
    <property type="match status" value="1"/>
</dbReference>
<evidence type="ECO:0000313" key="4">
    <source>
        <dbReference type="EMBL" id="EED91321.1"/>
    </source>
</evidence>
<dbReference type="AlphaFoldDB" id="B8C4G0"/>
<dbReference type="Pfam" id="PF05721">
    <property type="entry name" value="PhyH"/>
    <property type="match status" value="1"/>
</dbReference>
<feature type="transmembrane region" description="Helical" evidence="2">
    <location>
        <begin position="703"/>
        <end position="723"/>
    </location>
</feature>
<evidence type="ECO:0000313" key="5">
    <source>
        <dbReference type="Proteomes" id="UP000001449"/>
    </source>
</evidence>
<feature type="domain" description="DUF2061" evidence="3">
    <location>
        <begin position="917"/>
        <end position="968"/>
    </location>
</feature>
<dbReference type="HOGENOM" id="CLU_303396_0_0_1"/>
<keyword evidence="1" id="KW-0175">Coiled coil</keyword>
<dbReference type="InterPro" id="IPR051961">
    <property type="entry name" value="Fungal_Metabolite_Diox"/>
</dbReference>
<evidence type="ECO:0000259" key="3">
    <source>
        <dbReference type="Pfam" id="PF09834"/>
    </source>
</evidence>
<reference evidence="4 5" key="1">
    <citation type="journal article" date="2004" name="Science">
        <title>The genome of the diatom Thalassiosira pseudonana: ecology, evolution, and metabolism.</title>
        <authorList>
            <person name="Armbrust E.V."/>
            <person name="Berges J.A."/>
            <person name="Bowler C."/>
            <person name="Green B.R."/>
            <person name="Martinez D."/>
            <person name="Putnam N.H."/>
            <person name="Zhou S."/>
            <person name="Allen A.E."/>
            <person name="Apt K.E."/>
            <person name="Bechner M."/>
            <person name="Brzezinski M.A."/>
            <person name="Chaal B.K."/>
            <person name="Chiovitti A."/>
            <person name="Davis A.K."/>
            <person name="Demarest M.S."/>
            <person name="Detter J.C."/>
            <person name="Glavina T."/>
            <person name="Goodstein D."/>
            <person name="Hadi M.Z."/>
            <person name="Hellsten U."/>
            <person name="Hildebrand M."/>
            <person name="Jenkins B.D."/>
            <person name="Jurka J."/>
            <person name="Kapitonov V.V."/>
            <person name="Kroger N."/>
            <person name="Lau W.W."/>
            <person name="Lane T.W."/>
            <person name="Larimer F.W."/>
            <person name="Lippmeier J.C."/>
            <person name="Lucas S."/>
            <person name="Medina M."/>
            <person name="Montsant A."/>
            <person name="Obornik M."/>
            <person name="Parker M.S."/>
            <person name="Palenik B."/>
            <person name="Pazour G.J."/>
            <person name="Richardson P.M."/>
            <person name="Rynearson T.A."/>
            <person name="Saito M.A."/>
            <person name="Schwartz D.C."/>
            <person name="Thamatrakoln K."/>
            <person name="Valentin K."/>
            <person name="Vardi A."/>
            <person name="Wilkerson F.P."/>
            <person name="Rokhsar D.S."/>
        </authorList>
    </citation>
    <scope>NUCLEOTIDE SEQUENCE [LARGE SCALE GENOMIC DNA]</scope>
    <source>
        <strain evidence="4 5">CCMP1335</strain>
    </source>
</reference>
<dbReference type="KEGG" id="tps:THAPSDRAFT_6483"/>
<dbReference type="InterPro" id="IPR008775">
    <property type="entry name" value="Phytyl_CoA_dOase-like"/>
</dbReference>
<dbReference type="Gene3D" id="2.60.120.620">
    <property type="entry name" value="q2cbj1_9rhob like domain"/>
    <property type="match status" value="1"/>
</dbReference>
<dbReference type="Pfam" id="PF09834">
    <property type="entry name" value="DUF2061"/>
    <property type="match status" value="2"/>
</dbReference>
<gene>
    <name evidence="4" type="ORF">THAPSDRAFT_6483</name>
</gene>
<dbReference type="eggNOG" id="ENOG502S6IU">
    <property type="taxonomic scope" value="Eukaryota"/>
</dbReference>
<reference evidence="4 5" key="2">
    <citation type="journal article" date="2008" name="Nature">
        <title>The Phaeodactylum genome reveals the evolutionary history of diatom genomes.</title>
        <authorList>
            <person name="Bowler C."/>
            <person name="Allen A.E."/>
            <person name="Badger J.H."/>
            <person name="Grimwood J."/>
            <person name="Jabbari K."/>
            <person name="Kuo A."/>
            <person name="Maheswari U."/>
            <person name="Martens C."/>
            <person name="Maumus F."/>
            <person name="Otillar R.P."/>
            <person name="Rayko E."/>
            <person name="Salamov A."/>
            <person name="Vandepoele K."/>
            <person name="Beszteri B."/>
            <person name="Gruber A."/>
            <person name="Heijde M."/>
            <person name="Katinka M."/>
            <person name="Mock T."/>
            <person name="Valentin K."/>
            <person name="Verret F."/>
            <person name="Berges J.A."/>
            <person name="Brownlee C."/>
            <person name="Cadoret J.P."/>
            <person name="Chiovitti A."/>
            <person name="Choi C.J."/>
            <person name="Coesel S."/>
            <person name="De Martino A."/>
            <person name="Detter J.C."/>
            <person name="Durkin C."/>
            <person name="Falciatore A."/>
            <person name="Fournet J."/>
            <person name="Haruta M."/>
            <person name="Huysman M.J."/>
            <person name="Jenkins B.D."/>
            <person name="Jiroutova K."/>
            <person name="Jorgensen R.E."/>
            <person name="Joubert Y."/>
            <person name="Kaplan A."/>
            <person name="Kroger N."/>
            <person name="Kroth P.G."/>
            <person name="La Roche J."/>
            <person name="Lindquist E."/>
            <person name="Lommer M."/>
            <person name="Martin-Jezequel V."/>
            <person name="Lopez P.J."/>
            <person name="Lucas S."/>
            <person name="Mangogna M."/>
            <person name="McGinnis K."/>
            <person name="Medlin L.K."/>
            <person name="Montsant A."/>
            <person name="Oudot-Le Secq M.P."/>
            <person name="Napoli C."/>
            <person name="Obornik M."/>
            <person name="Parker M.S."/>
            <person name="Petit J.L."/>
            <person name="Porcel B.M."/>
            <person name="Poulsen N."/>
            <person name="Robison M."/>
            <person name="Rychlewski L."/>
            <person name="Rynearson T.A."/>
            <person name="Schmutz J."/>
            <person name="Shapiro H."/>
            <person name="Siaut M."/>
            <person name="Stanley M."/>
            <person name="Sussman M.R."/>
            <person name="Taylor A.R."/>
            <person name="Vardi A."/>
            <person name="von Dassow P."/>
            <person name="Vyverman W."/>
            <person name="Willis A."/>
            <person name="Wyrwicz L.S."/>
            <person name="Rokhsar D.S."/>
            <person name="Weissenbach J."/>
            <person name="Armbrust E.V."/>
            <person name="Green B.R."/>
            <person name="Van de Peer Y."/>
            <person name="Grigoriev I.V."/>
        </authorList>
    </citation>
    <scope>NUCLEOTIDE SEQUENCE [LARGE SCALE GENOMIC DNA]</scope>
    <source>
        <strain evidence="4 5">CCMP1335</strain>
    </source>
</reference>
<keyword evidence="2" id="KW-0812">Transmembrane</keyword>
<dbReference type="GeneID" id="7442785"/>
<dbReference type="PANTHER" id="PTHR37563:SF2">
    <property type="entry name" value="PHYTANOYL-COA DIOXYGENASE FAMILY PROTEIN (AFU_ORTHOLOGUE AFUA_2G03330)"/>
    <property type="match status" value="1"/>
</dbReference>
<keyword evidence="2" id="KW-1133">Transmembrane helix</keyword>
<dbReference type="SUPFAM" id="SSF51197">
    <property type="entry name" value="Clavaminate synthase-like"/>
    <property type="match status" value="1"/>
</dbReference>
<proteinExistence type="predicted"/>
<name>B8C4G0_THAPS</name>
<dbReference type="InterPro" id="IPR018638">
    <property type="entry name" value="DUF2061_membrane"/>
</dbReference>
<protein>
    <recommendedName>
        <fullName evidence="3">DUF2061 domain-containing protein</fullName>
    </recommendedName>
</protein>
<sequence>MRAFAFLLSSVAFLLYTLILLMASFYLSYNQFLLPLFDYSRSLESTKWLQQTYYQRWCTIDDVLPLAATDLVAIEDEDMITQAASNLDQLYTHGAVVLPSLLPLNITRQLREVILSKNKAQSRSDQFYVLNHDYRYSLVTSIHHGHDLVHDPDDHLSRALSHIASNTKLKALLTSALHDDDPSLVEMSAITVLYGAESQPWHADTLPDQSSLLFGNTYSDLYTVFVALQDTSNEMGATELCLGTHMCGDWEEEHHRFVPNVNSDGGGKWETSKPHMCDQVKEFTLPNGTSVKRRRGVQVPLKAGDAFVYNSELIHRGRDHVDLLATERVQLLLSFTSRPMQILGKDFDGNEVVDWRVPPNGATYALKWDSWGRTLSDLAVKRSDTSTFTRRVGLDSSISADEASARAVPSLQGWRYFNIWVKRCLRSDNRVCLQFDLSDAMLTNRMLMLAMCFLVVSIGYVTLLMSNVVDGKRVSKNNSNTDKKVVETVIRDANGKKTIQTRVVIRSSTIFRLAPSVFQTPPSLPHLEIGEGLGKYSNINVTFQPDLQQRWLYERSVQSKRDNKQLNISRDDVILAAPLQFNSLQGAGRVIPEKLSDVQMKKLQYHPGNMRLGYVVDQYLNDELKDPKKKQKLVSNASARQALAEWVLSSFVKKKNTTKPVQFWKLSGDRRKWTLMDEQAIHVFVEGMVVEALENEVGFQWRLLAYISTMVAVNLFSILALVISTQHVHSFQPTGNHASPYARHSSIIPSPESFLPHSSVIMPKNQRSQILSVATSLDNDKPVNEAMIRQIDQKIQNYEKKQQKYLDKLNSAQAELEKFKETKQRYLQGDSMGGEGESAAFTETTARSLVKSMMWRVIAGSVTFFTSLRFSGSMSTALSIVGSDFFSKAATMFIGERLMNKSQAGRKGGADDVGRSLAKALLWRLFAICNTLTMSFLIAKNFKMASKIAGSDAIFKTGLMFFYERAWAKIEWGKEYIIEFSI</sequence>
<organism evidence="4 5">
    <name type="scientific">Thalassiosira pseudonana</name>
    <name type="common">Marine diatom</name>
    <name type="synonym">Cyclotella nana</name>
    <dbReference type="NCBI Taxonomy" id="35128"/>
    <lineage>
        <taxon>Eukaryota</taxon>
        <taxon>Sar</taxon>
        <taxon>Stramenopiles</taxon>
        <taxon>Ochrophyta</taxon>
        <taxon>Bacillariophyta</taxon>
        <taxon>Coscinodiscophyceae</taxon>
        <taxon>Thalassiosirophycidae</taxon>
        <taxon>Thalassiosirales</taxon>
        <taxon>Thalassiosiraceae</taxon>
        <taxon>Thalassiosira</taxon>
    </lineage>
</organism>
<evidence type="ECO:0000256" key="1">
    <source>
        <dbReference type="SAM" id="Coils"/>
    </source>
</evidence>
<keyword evidence="2" id="KW-0472">Membrane</keyword>
<dbReference type="Proteomes" id="UP000001449">
    <property type="component" value="Chromosome 6"/>
</dbReference>
<feature type="domain" description="DUF2061" evidence="3">
    <location>
        <begin position="849"/>
        <end position="898"/>
    </location>
</feature>
<keyword evidence="5" id="KW-1185">Reference proteome</keyword>